<dbReference type="CDD" id="cd07983">
    <property type="entry name" value="LPLAT_DUF374-like"/>
    <property type="match status" value="1"/>
</dbReference>
<protein>
    <submittedName>
        <fullName evidence="3">DUF374 domain-containing protein</fullName>
    </submittedName>
</protein>
<sequence>MSSQNPRKKEKGDRLWFKIALRALPWLVTMYFRLVDLTTRKVFLNREFEDEVYQQGAFAVAGFHGTLLYPCYYCRRFSGVIMVSRSWDGDLMDRCLRAWGYKTARGSSSRDGKEALREMIDMARELHCCTGLAVDAPRGPAQKVKMGIVALAKETGQPVLPIASWTTRHIQFGSWDRMILPLPFSTIVVAYGRPVRVPADLAREDYERVRQEIEVALLSTVGQAKAKAEEIKGRKNASAMEKTAGHTVTKVP</sequence>
<dbReference type="Pfam" id="PF04028">
    <property type="entry name" value="DUF374"/>
    <property type="match status" value="1"/>
</dbReference>
<evidence type="ECO:0000313" key="3">
    <source>
        <dbReference type="EMBL" id="HGH60165.1"/>
    </source>
</evidence>
<evidence type="ECO:0000259" key="2">
    <source>
        <dbReference type="Pfam" id="PF04028"/>
    </source>
</evidence>
<feature type="domain" description="DUF374" evidence="2">
    <location>
        <begin position="73"/>
        <end position="141"/>
    </location>
</feature>
<reference evidence="3" key="1">
    <citation type="journal article" date="2020" name="mSystems">
        <title>Genome- and Community-Level Interaction Insights into Carbon Utilization and Element Cycling Functions of Hydrothermarchaeota in Hydrothermal Sediment.</title>
        <authorList>
            <person name="Zhou Z."/>
            <person name="Liu Y."/>
            <person name="Xu W."/>
            <person name="Pan J."/>
            <person name="Luo Z.H."/>
            <person name="Li M."/>
        </authorList>
    </citation>
    <scope>NUCLEOTIDE SEQUENCE [LARGE SCALE GENOMIC DNA]</scope>
    <source>
        <strain evidence="3">SpSt-769</strain>
    </source>
</reference>
<dbReference type="InterPro" id="IPR007172">
    <property type="entry name" value="DUF374"/>
</dbReference>
<dbReference type="AlphaFoldDB" id="A0A7C4ERJ8"/>
<comment type="caution">
    <text evidence="3">The sequence shown here is derived from an EMBL/GenBank/DDBJ whole genome shotgun (WGS) entry which is preliminary data.</text>
</comment>
<feature type="region of interest" description="Disordered" evidence="1">
    <location>
        <begin position="233"/>
        <end position="252"/>
    </location>
</feature>
<name>A0A7C4ERJ8_9BACT</name>
<organism evidence="3">
    <name type="scientific">Desulfomonile tiedjei</name>
    <dbReference type="NCBI Taxonomy" id="2358"/>
    <lineage>
        <taxon>Bacteria</taxon>
        <taxon>Pseudomonadati</taxon>
        <taxon>Thermodesulfobacteriota</taxon>
        <taxon>Desulfomonilia</taxon>
        <taxon>Desulfomonilales</taxon>
        <taxon>Desulfomonilaceae</taxon>
        <taxon>Desulfomonile</taxon>
    </lineage>
</organism>
<proteinExistence type="predicted"/>
<accession>A0A7C4ERJ8</accession>
<gene>
    <name evidence="3" type="ORF">ENV54_02565</name>
</gene>
<evidence type="ECO:0000256" key="1">
    <source>
        <dbReference type="SAM" id="MobiDB-lite"/>
    </source>
</evidence>
<dbReference type="EMBL" id="DTGT01000083">
    <property type="protein sequence ID" value="HGH60165.1"/>
    <property type="molecule type" value="Genomic_DNA"/>
</dbReference>